<gene>
    <name evidence="1" type="ORF">KQ486_06030</name>
</gene>
<organism evidence="1 2">
    <name type="scientific">Allobacillus halotolerans</name>
    <dbReference type="NCBI Taxonomy" id="570278"/>
    <lineage>
        <taxon>Bacteria</taxon>
        <taxon>Bacillati</taxon>
        <taxon>Bacillota</taxon>
        <taxon>Bacilli</taxon>
        <taxon>Bacillales</taxon>
        <taxon>Bacillaceae</taxon>
        <taxon>Allobacillus</taxon>
    </lineage>
</organism>
<dbReference type="EMBL" id="JAHLZF010000006">
    <property type="protein sequence ID" value="MBU6080571.1"/>
    <property type="molecule type" value="Genomic_DNA"/>
</dbReference>
<name>A0ABS6GN79_9BACI</name>
<evidence type="ECO:0000313" key="1">
    <source>
        <dbReference type="EMBL" id="MBU6080571.1"/>
    </source>
</evidence>
<comment type="caution">
    <text evidence="1">The sequence shown here is derived from an EMBL/GenBank/DDBJ whole genome shotgun (WGS) entry which is preliminary data.</text>
</comment>
<keyword evidence="2" id="KW-1185">Reference proteome</keyword>
<reference evidence="1 2" key="1">
    <citation type="journal article" date="2011" name="Int. J. Syst. Evol. Microbiol.">
        <title>Allobacillus halotolerans gen. nov., sp. nov. isolated from shrimp paste.</title>
        <authorList>
            <person name="Sheu S.Y."/>
            <person name="Arun A.B."/>
            <person name="Jiang S.R."/>
            <person name="Young C.C."/>
            <person name="Chen W.M."/>
        </authorList>
    </citation>
    <scope>NUCLEOTIDE SEQUENCE [LARGE SCALE GENOMIC DNA]</scope>
    <source>
        <strain evidence="1 2">LMG 24826</strain>
    </source>
</reference>
<evidence type="ECO:0000313" key="2">
    <source>
        <dbReference type="Proteomes" id="UP000812672"/>
    </source>
</evidence>
<dbReference type="InterPro" id="IPR032366">
    <property type="entry name" value="DUF4871"/>
</dbReference>
<dbReference type="Proteomes" id="UP000812672">
    <property type="component" value="Unassembled WGS sequence"/>
</dbReference>
<dbReference type="Pfam" id="PF16167">
    <property type="entry name" value="DUF4871"/>
    <property type="match status" value="1"/>
</dbReference>
<proteinExistence type="predicted"/>
<sequence>MISFITLALLSVTLIACSDQSEDSQKDTEDGWSESPAFELGDYEVIGKEERLAIDHIPFVAGENEHYVIYFWGEQEELMNGPVKIEAFHESSEEKKKAIVDMAGTENEEKVWETTAPQVGKEQAHLPLVLSLPTEGVWRLDVYLGDELFDHIYVKVEASEEA</sequence>
<dbReference type="RefSeq" id="WP_216687062.1">
    <property type="nucleotide sequence ID" value="NZ_CAUPKR010000023.1"/>
</dbReference>
<accession>A0ABS6GN79</accession>
<protein>
    <submittedName>
        <fullName evidence="1">DUF4871 domain-containing protein</fullName>
    </submittedName>
</protein>